<feature type="region of interest" description="Disordered" evidence="1">
    <location>
        <begin position="351"/>
        <end position="385"/>
    </location>
</feature>
<evidence type="ECO:0000313" key="3">
    <source>
        <dbReference type="EMBL" id="ADL01950.1"/>
    </source>
</evidence>
<dbReference type="InParanoid" id="D9QM24"/>
<dbReference type="RefSeq" id="WP_013270051.1">
    <property type="nucleotide sequence ID" value="NC_014375.1"/>
</dbReference>
<accession>D9QM24</accession>
<dbReference type="InterPro" id="IPR049304">
    <property type="entry name" value="Gly_rich_dom"/>
</dbReference>
<feature type="region of interest" description="Disordered" evidence="1">
    <location>
        <begin position="396"/>
        <end position="415"/>
    </location>
</feature>
<dbReference type="BioCyc" id="BSUB633149:G1GM8-2647-MONOMER"/>
<dbReference type="KEGG" id="bsb:Bresu_2643"/>
<feature type="compositionally biased region" description="Low complexity" evidence="1">
    <location>
        <begin position="351"/>
        <end position="373"/>
    </location>
</feature>
<evidence type="ECO:0000313" key="4">
    <source>
        <dbReference type="Proteomes" id="UP000002696"/>
    </source>
</evidence>
<proteinExistence type="predicted"/>
<feature type="compositionally biased region" description="Gly residues" evidence="1">
    <location>
        <begin position="374"/>
        <end position="385"/>
    </location>
</feature>
<evidence type="ECO:0000256" key="1">
    <source>
        <dbReference type="SAM" id="MobiDB-lite"/>
    </source>
</evidence>
<feature type="domain" description="Glycine-rich" evidence="2">
    <location>
        <begin position="237"/>
        <end position="481"/>
    </location>
</feature>
<dbReference type="Proteomes" id="UP000002696">
    <property type="component" value="Chromosome"/>
</dbReference>
<dbReference type="InterPro" id="IPR021251">
    <property type="entry name" value="DUF2793"/>
</dbReference>
<dbReference type="AlphaFoldDB" id="D9QM24"/>
<dbReference type="EMBL" id="CP002102">
    <property type="protein sequence ID" value="ADL01950.1"/>
    <property type="molecule type" value="Genomic_DNA"/>
</dbReference>
<protein>
    <recommendedName>
        <fullName evidence="2">Glycine-rich domain-containing protein</fullName>
    </recommendedName>
</protein>
<dbReference type="Pfam" id="PF21722">
    <property type="entry name" value="Gly_rich_2"/>
    <property type="match status" value="1"/>
</dbReference>
<dbReference type="OrthoDB" id="564699at2"/>
<dbReference type="HOGENOM" id="CLU_562217_0_0_5"/>
<dbReference type="eggNOG" id="ENOG502Z9IR">
    <property type="taxonomic scope" value="Bacteria"/>
</dbReference>
<keyword evidence="4" id="KW-1185">Reference proteome</keyword>
<dbReference type="Pfam" id="PF10983">
    <property type="entry name" value="DUF2793"/>
    <property type="match status" value="1"/>
</dbReference>
<sequence>MPSSQSARLSLPYVAAGQLQKHVTVNEALTRLDGLIQAAVVSRTVAVQPADADDGALYILPPSPGGAVWSTWSAGDLVRAEFGGWTRVPVPSGMIAMVLDEGELVVRDSTGWSAPTIAGGAVQSLTRLGVNATADAGNPLTARLNSALLTARPLAEGGTGALRLVMNKDAATDVMSVLFQTAYAGRAELGLIGDDDLSLKVSADGSSWREAFRVDPDEGRVTFAAGALRTESVLLDSTTTYVPPAWARMLTITAVGGGGGGGAGAFAASGERPGGGGGGSGGVSTARWSTADLPSSLTVVVGAGGASGVPGQASTVSGAGDILLAARGGSAGGSGPSGGAGGQPGVGLIPANAGGASVPGGPAPAGSSLSGPAAPGGGGAGGGLAATGTLQTAGAGGDGAPLIRPAPGGAAGSGMGAVGGDAATPRLVLAGGGGAGGAASTSAGGFAGGDGGGFGGGGGGGGAGITAAGLGGTGGAGAVLILAEG</sequence>
<name>D9QM24_BRESC</name>
<reference evidence="4" key="1">
    <citation type="journal article" date="2011" name="J. Bacteriol.">
        <title>Genome sequences of eight morphologically diverse alphaproteobacteria.</title>
        <authorList>
            <consortium name="US DOE Joint Genome Institute"/>
            <person name="Brown P.J."/>
            <person name="Kysela D.T."/>
            <person name="Buechlein A."/>
            <person name="Hemmerich C."/>
            <person name="Brun Y.V."/>
        </authorList>
    </citation>
    <scope>NUCLEOTIDE SEQUENCE [LARGE SCALE GENOMIC DNA]</scope>
    <source>
        <strain evidence="4">ATCC 15264 / DSM 4735 / LMG 14903 / NBRC 16000 / CB 81</strain>
    </source>
</reference>
<organism evidence="3 4">
    <name type="scientific">Brevundimonas subvibrioides (strain ATCC 15264 / DSM 4735 / LMG 14903 / NBRC 16000 / CB 81)</name>
    <name type="common">Caulobacter subvibrioides</name>
    <dbReference type="NCBI Taxonomy" id="633149"/>
    <lineage>
        <taxon>Bacteria</taxon>
        <taxon>Pseudomonadati</taxon>
        <taxon>Pseudomonadota</taxon>
        <taxon>Alphaproteobacteria</taxon>
        <taxon>Caulobacterales</taxon>
        <taxon>Caulobacteraceae</taxon>
        <taxon>Brevundimonas</taxon>
    </lineage>
</organism>
<evidence type="ECO:0000259" key="2">
    <source>
        <dbReference type="Pfam" id="PF21722"/>
    </source>
</evidence>
<gene>
    <name evidence="3" type="ordered locus">Bresu_2643</name>
</gene>
<dbReference type="STRING" id="633149.Bresu_2643"/>